<dbReference type="AlphaFoldDB" id="A0A9Q1GF23"/>
<evidence type="ECO:0000313" key="2">
    <source>
        <dbReference type="Proteomes" id="UP001152622"/>
    </source>
</evidence>
<accession>A0A9Q1GF23</accession>
<reference evidence="1" key="1">
    <citation type="journal article" date="2023" name="Science">
        <title>Genome structures resolve the early diversification of teleost fishes.</title>
        <authorList>
            <person name="Parey E."/>
            <person name="Louis A."/>
            <person name="Montfort J."/>
            <person name="Bouchez O."/>
            <person name="Roques C."/>
            <person name="Iampietro C."/>
            <person name="Lluch J."/>
            <person name="Castinel A."/>
            <person name="Donnadieu C."/>
            <person name="Desvignes T."/>
            <person name="Floi Bucao C."/>
            <person name="Jouanno E."/>
            <person name="Wen M."/>
            <person name="Mejri S."/>
            <person name="Dirks R."/>
            <person name="Jansen H."/>
            <person name="Henkel C."/>
            <person name="Chen W.J."/>
            <person name="Zahm M."/>
            <person name="Cabau C."/>
            <person name="Klopp C."/>
            <person name="Thompson A.W."/>
            <person name="Robinson-Rechavi M."/>
            <person name="Braasch I."/>
            <person name="Lecointre G."/>
            <person name="Bobe J."/>
            <person name="Postlethwait J.H."/>
            <person name="Berthelot C."/>
            <person name="Roest Crollius H."/>
            <person name="Guiguen Y."/>
        </authorList>
    </citation>
    <scope>NUCLEOTIDE SEQUENCE</scope>
    <source>
        <strain evidence="1">WJC10195</strain>
    </source>
</reference>
<protein>
    <submittedName>
        <fullName evidence="1">Uncharacterized protein</fullName>
    </submittedName>
</protein>
<sequence length="119" mass="13123">MVIKDTQPFTVVEDEGFREATVELSEEKRASGSKVIPLMNMLQCAVGSEGTNMTTVMAGKLAENLVRWLRDTLSNLESLSVMTMATMLDPRFKTHGFLQPGQEANEAAMRLKAECGHCN</sequence>
<comment type="caution">
    <text evidence="1">The sequence shown here is derived from an EMBL/GenBank/DDBJ whole genome shotgun (WGS) entry which is preliminary data.</text>
</comment>
<dbReference type="EMBL" id="JAINUF010000001">
    <property type="protein sequence ID" value="KAJ8382371.1"/>
    <property type="molecule type" value="Genomic_DNA"/>
</dbReference>
<evidence type="ECO:0000313" key="1">
    <source>
        <dbReference type="EMBL" id="KAJ8382371.1"/>
    </source>
</evidence>
<proteinExistence type="predicted"/>
<gene>
    <name evidence="1" type="ORF">SKAU_G00031490</name>
</gene>
<organism evidence="1 2">
    <name type="scientific">Synaphobranchus kaupii</name>
    <name type="common">Kaup's arrowtooth eel</name>
    <dbReference type="NCBI Taxonomy" id="118154"/>
    <lineage>
        <taxon>Eukaryota</taxon>
        <taxon>Metazoa</taxon>
        <taxon>Chordata</taxon>
        <taxon>Craniata</taxon>
        <taxon>Vertebrata</taxon>
        <taxon>Euteleostomi</taxon>
        <taxon>Actinopterygii</taxon>
        <taxon>Neopterygii</taxon>
        <taxon>Teleostei</taxon>
        <taxon>Anguilliformes</taxon>
        <taxon>Synaphobranchidae</taxon>
        <taxon>Synaphobranchus</taxon>
    </lineage>
</organism>
<dbReference type="Proteomes" id="UP001152622">
    <property type="component" value="Chromosome 1"/>
</dbReference>
<dbReference type="OrthoDB" id="1869581at2759"/>
<name>A0A9Q1GF23_SYNKA</name>
<dbReference type="SUPFAM" id="SSF140996">
    <property type="entry name" value="Hermes dimerisation domain"/>
    <property type="match status" value="1"/>
</dbReference>
<keyword evidence="2" id="KW-1185">Reference proteome</keyword>